<evidence type="ECO:0000313" key="4">
    <source>
        <dbReference type="EMBL" id="KAL0408111.1"/>
    </source>
</evidence>
<dbReference type="PANTHER" id="PTHR21027">
    <property type="entry name" value="TRNA-SPLICING ENDONUCLEASE SUBUNIT SEN54"/>
    <property type="match status" value="1"/>
</dbReference>
<sequence length="315" mass="35183">MEGDADALETLSFGKGTYDCDSDSDCCVEDSVDDELFYASGDIIPKLQFRKEASKARWIEELGMAEVLEKKGKMWTTTGIVRDGKTYCSIEETFSSGFVMSVDSRKQAQASKLVHMWGWRWGRIKTVLMVGLDDLWYLGEVGALNILNSDDAPILLSNIYGKLAEDKNRHGCSWESFEVYRHLKFLGYIVGRCGVPWSMKSVKMKIDAREGMAEYESSSGGGSIDNSFITEMFGNLHFGETRPVFDVYPPNSKFRKSCRGTPSFVLCLTSGHPPSRQEIEDLETSCGGSPLKFCIVEHGLVSFLSFTKVELPILP</sequence>
<dbReference type="GO" id="GO:0000379">
    <property type="term" value="P:tRNA-type intron splice site recognition and cleavage"/>
    <property type="evidence" value="ECO:0007669"/>
    <property type="project" value="TreeGrafter"/>
</dbReference>
<feature type="domain" description="tRNA-splicing endonuclease subunit Sen54 N-terminal" evidence="3">
    <location>
        <begin position="46"/>
        <end position="93"/>
    </location>
</feature>
<evidence type="ECO:0000256" key="1">
    <source>
        <dbReference type="ARBA" id="ARBA00005736"/>
    </source>
</evidence>
<name>A0AAW2TT81_SESRA</name>
<reference evidence="4" key="1">
    <citation type="submission" date="2020-06" db="EMBL/GenBank/DDBJ databases">
        <authorList>
            <person name="Li T."/>
            <person name="Hu X."/>
            <person name="Zhang T."/>
            <person name="Song X."/>
            <person name="Zhang H."/>
            <person name="Dai N."/>
            <person name="Sheng W."/>
            <person name="Hou X."/>
            <person name="Wei L."/>
        </authorList>
    </citation>
    <scope>NUCLEOTIDE SEQUENCE</scope>
    <source>
        <strain evidence="4">G02</strain>
        <tissue evidence="4">Leaf</tissue>
    </source>
</reference>
<evidence type="ECO:0000259" key="3">
    <source>
        <dbReference type="Pfam" id="PF12928"/>
    </source>
</evidence>
<dbReference type="PANTHER" id="PTHR21027:SF1">
    <property type="entry name" value="TRNA-SPLICING ENDONUCLEASE SUBUNIT SEN54"/>
    <property type="match status" value="1"/>
</dbReference>
<keyword evidence="2" id="KW-0819">tRNA processing</keyword>
<comment type="caution">
    <text evidence="4">The sequence shown here is derived from an EMBL/GenBank/DDBJ whole genome shotgun (WGS) entry which is preliminary data.</text>
</comment>
<gene>
    <name evidence="4" type="ORF">Sradi_1745500</name>
</gene>
<dbReference type="EMBL" id="JACGWJ010000007">
    <property type="protein sequence ID" value="KAL0408111.1"/>
    <property type="molecule type" value="Genomic_DNA"/>
</dbReference>
<protein>
    <recommendedName>
        <fullName evidence="3">tRNA-splicing endonuclease subunit Sen54 N-terminal domain-containing protein</fullName>
    </recommendedName>
</protein>
<accession>A0AAW2TT81</accession>
<comment type="similarity">
    <text evidence="1">Belongs to the SEN54 family.</text>
</comment>
<proteinExistence type="inferred from homology"/>
<dbReference type="InterPro" id="IPR024337">
    <property type="entry name" value="tRNA_splic_suSen54"/>
</dbReference>
<dbReference type="AlphaFoldDB" id="A0AAW2TT81"/>
<evidence type="ECO:0000256" key="2">
    <source>
        <dbReference type="ARBA" id="ARBA00022694"/>
    </source>
</evidence>
<dbReference type="Pfam" id="PF12928">
    <property type="entry name" value="tRNA_int_end_N2"/>
    <property type="match status" value="1"/>
</dbReference>
<dbReference type="GO" id="GO:0000214">
    <property type="term" value="C:tRNA-intron endonuclease complex"/>
    <property type="evidence" value="ECO:0007669"/>
    <property type="project" value="TreeGrafter"/>
</dbReference>
<organism evidence="4">
    <name type="scientific">Sesamum radiatum</name>
    <name type="common">Black benniseed</name>
    <dbReference type="NCBI Taxonomy" id="300843"/>
    <lineage>
        <taxon>Eukaryota</taxon>
        <taxon>Viridiplantae</taxon>
        <taxon>Streptophyta</taxon>
        <taxon>Embryophyta</taxon>
        <taxon>Tracheophyta</taxon>
        <taxon>Spermatophyta</taxon>
        <taxon>Magnoliopsida</taxon>
        <taxon>eudicotyledons</taxon>
        <taxon>Gunneridae</taxon>
        <taxon>Pentapetalae</taxon>
        <taxon>asterids</taxon>
        <taxon>lamiids</taxon>
        <taxon>Lamiales</taxon>
        <taxon>Pedaliaceae</taxon>
        <taxon>Sesamum</taxon>
    </lineage>
</organism>
<reference evidence="4" key="2">
    <citation type="journal article" date="2024" name="Plant">
        <title>Genomic evolution and insights into agronomic trait innovations of Sesamum species.</title>
        <authorList>
            <person name="Miao H."/>
            <person name="Wang L."/>
            <person name="Qu L."/>
            <person name="Liu H."/>
            <person name="Sun Y."/>
            <person name="Le M."/>
            <person name="Wang Q."/>
            <person name="Wei S."/>
            <person name="Zheng Y."/>
            <person name="Lin W."/>
            <person name="Duan Y."/>
            <person name="Cao H."/>
            <person name="Xiong S."/>
            <person name="Wang X."/>
            <person name="Wei L."/>
            <person name="Li C."/>
            <person name="Ma Q."/>
            <person name="Ju M."/>
            <person name="Zhao R."/>
            <person name="Li G."/>
            <person name="Mu C."/>
            <person name="Tian Q."/>
            <person name="Mei H."/>
            <person name="Zhang T."/>
            <person name="Gao T."/>
            <person name="Zhang H."/>
        </authorList>
    </citation>
    <scope>NUCLEOTIDE SEQUENCE</scope>
    <source>
        <strain evidence="4">G02</strain>
    </source>
</reference>
<dbReference type="InterPro" id="IPR024336">
    <property type="entry name" value="tRNA_splic_suSen54_N"/>
</dbReference>